<comment type="caution">
    <text evidence="3">The sequence shown here is derived from an EMBL/GenBank/DDBJ whole genome shotgun (WGS) entry which is preliminary data.</text>
</comment>
<keyword evidence="4" id="KW-1185">Reference proteome</keyword>
<feature type="region of interest" description="Disordered" evidence="1">
    <location>
        <begin position="73"/>
        <end position="92"/>
    </location>
</feature>
<evidence type="ECO:0000313" key="4">
    <source>
        <dbReference type="Proteomes" id="UP001066276"/>
    </source>
</evidence>
<evidence type="ECO:0000256" key="2">
    <source>
        <dbReference type="SAM" id="SignalP"/>
    </source>
</evidence>
<dbReference type="AlphaFoldDB" id="A0AAV7KVD5"/>
<evidence type="ECO:0000256" key="1">
    <source>
        <dbReference type="SAM" id="MobiDB-lite"/>
    </source>
</evidence>
<name>A0AAV7KVD5_PLEWA</name>
<feature type="chain" id="PRO_5043787345" evidence="2">
    <location>
        <begin position="21"/>
        <end position="92"/>
    </location>
</feature>
<dbReference type="Proteomes" id="UP001066276">
    <property type="component" value="Chromosome 12"/>
</dbReference>
<organism evidence="3 4">
    <name type="scientific">Pleurodeles waltl</name>
    <name type="common">Iberian ribbed newt</name>
    <dbReference type="NCBI Taxonomy" id="8319"/>
    <lineage>
        <taxon>Eukaryota</taxon>
        <taxon>Metazoa</taxon>
        <taxon>Chordata</taxon>
        <taxon>Craniata</taxon>
        <taxon>Vertebrata</taxon>
        <taxon>Euteleostomi</taxon>
        <taxon>Amphibia</taxon>
        <taxon>Batrachia</taxon>
        <taxon>Caudata</taxon>
        <taxon>Salamandroidea</taxon>
        <taxon>Salamandridae</taxon>
        <taxon>Pleurodelinae</taxon>
        <taxon>Pleurodeles</taxon>
    </lineage>
</organism>
<evidence type="ECO:0000313" key="3">
    <source>
        <dbReference type="EMBL" id="KAJ1082672.1"/>
    </source>
</evidence>
<accession>A0AAV7KVD5</accession>
<reference evidence="3" key="1">
    <citation type="journal article" date="2022" name="bioRxiv">
        <title>Sequencing and chromosome-scale assembly of the giantPleurodeles waltlgenome.</title>
        <authorList>
            <person name="Brown T."/>
            <person name="Elewa A."/>
            <person name="Iarovenko S."/>
            <person name="Subramanian E."/>
            <person name="Araus A.J."/>
            <person name="Petzold A."/>
            <person name="Susuki M."/>
            <person name="Suzuki K.-i.T."/>
            <person name="Hayashi T."/>
            <person name="Toyoda A."/>
            <person name="Oliveira C."/>
            <person name="Osipova E."/>
            <person name="Leigh N.D."/>
            <person name="Simon A."/>
            <person name="Yun M.H."/>
        </authorList>
    </citation>
    <scope>NUCLEOTIDE SEQUENCE</scope>
    <source>
        <strain evidence="3">20211129_DDA</strain>
        <tissue evidence="3">Liver</tissue>
    </source>
</reference>
<proteinExistence type="predicted"/>
<sequence>MAYKFLQLVLVLARCRVAITRLGQHAPELARWHRDVAEWLLSEETHIKLTSRDDKVGEELKYGKARVTSCWTLSDTTSGDDDSATSSEGADR</sequence>
<protein>
    <submittedName>
        <fullName evidence="3">Uncharacterized protein</fullName>
    </submittedName>
</protein>
<dbReference type="EMBL" id="JANPWB010000016">
    <property type="protein sequence ID" value="KAJ1082672.1"/>
    <property type="molecule type" value="Genomic_DNA"/>
</dbReference>
<feature type="signal peptide" evidence="2">
    <location>
        <begin position="1"/>
        <end position="20"/>
    </location>
</feature>
<gene>
    <name evidence="3" type="ORF">NDU88_002837</name>
</gene>
<keyword evidence="2" id="KW-0732">Signal</keyword>